<evidence type="ECO:0000313" key="3">
    <source>
        <dbReference type="Proteomes" id="UP001303473"/>
    </source>
</evidence>
<sequence length="81" mass="8378">MKSVISSLLLLASVAIAAPVETAQTEAQSPESVQSAAWGTPQCQTAALYDLCTAKNAGAYCDAMGFHNSLPASCKGMCYCE</sequence>
<dbReference type="EMBL" id="MU853834">
    <property type="protein sequence ID" value="KAK3938250.1"/>
    <property type="molecule type" value="Genomic_DNA"/>
</dbReference>
<evidence type="ECO:0000313" key="2">
    <source>
        <dbReference type="EMBL" id="KAK3938250.1"/>
    </source>
</evidence>
<gene>
    <name evidence="2" type="ORF">QBC46DRAFT_441278</name>
</gene>
<proteinExistence type="predicted"/>
<protein>
    <submittedName>
        <fullName evidence="2">Uncharacterized protein</fullName>
    </submittedName>
</protein>
<keyword evidence="1" id="KW-0732">Signal</keyword>
<organism evidence="2 3">
    <name type="scientific">Diplogelasinospora grovesii</name>
    <dbReference type="NCBI Taxonomy" id="303347"/>
    <lineage>
        <taxon>Eukaryota</taxon>
        <taxon>Fungi</taxon>
        <taxon>Dikarya</taxon>
        <taxon>Ascomycota</taxon>
        <taxon>Pezizomycotina</taxon>
        <taxon>Sordariomycetes</taxon>
        <taxon>Sordariomycetidae</taxon>
        <taxon>Sordariales</taxon>
        <taxon>Diplogelasinosporaceae</taxon>
        <taxon>Diplogelasinospora</taxon>
    </lineage>
</organism>
<accession>A0AAN6N3R0</accession>
<dbReference type="AlphaFoldDB" id="A0AAN6N3R0"/>
<feature type="signal peptide" evidence="1">
    <location>
        <begin position="1"/>
        <end position="17"/>
    </location>
</feature>
<name>A0AAN6N3R0_9PEZI</name>
<feature type="chain" id="PRO_5042822965" evidence="1">
    <location>
        <begin position="18"/>
        <end position="81"/>
    </location>
</feature>
<comment type="caution">
    <text evidence="2">The sequence shown here is derived from an EMBL/GenBank/DDBJ whole genome shotgun (WGS) entry which is preliminary data.</text>
</comment>
<evidence type="ECO:0000256" key="1">
    <source>
        <dbReference type="SAM" id="SignalP"/>
    </source>
</evidence>
<dbReference type="Proteomes" id="UP001303473">
    <property type="component" value="Unassembled WGS sequence"/>
</dbReference>
<keyword evidence="3" id="KW-1185">Reference proteome</keyword>
<reference evidence="3" key="1">
    <citation type="journal article" date="2023" name="Mol. Phylogenet. Evol.">
        <title>Genome-scale phylogeny and comparative genomics of the fungal order Sordariales.</title>
        <authorList>
            <person name="Hensen N."/>
            <person name="Bonometti L."/>
            <person name="Westerberg I."/>
            <person name="Brannstrom I.O."/>
            <person name="Guillou S."/>
            <person name="Cros-Aarteil S."/>
            <person name="Calhoun S."/>
            <person name="Haridas S."/>
            <person name="Kuo A."/>
            <person name="Mondo S."/>
            <person name="Pangilinan J."/>
            <person name="Riley R."/>
            <person name="LaButti K."/>
            <person name="Andreopoulos B."/>
            <person name="Lipzen A."/>
            <person name="Chen C."/>
            <person name="Yan M."/>
            <person name="Daum C."/>
            <person name="Ng V."/>
            <person name="Clum A."/>
            <person name="Steindorff A."/>
            <person name="Ohm R.A."/>
            <person name="Martin F."/>
            <person name="Silar P."/>
            <person name="Natvig D.O."/>
            <person name="Lalanne C."/>
            <person name="Gautier V."/>
            <person name="Ament-Velasquez S.L."/>
            <person name="Kruys A."/>
            <person name="Hutchinson M.I."/>
            <person name="Powell A.J."/>
            <person name="Barry K."/>
            <person name="Miller A.N."/>
            <person name="Grigoriev I.V."/>
            <person name="Debuchy R."/>
            <person name="Gladieux P."/>
            <person name="Hiltunen Thoren M."/>
            <person name="Johannesson H."/>
        </authorList>
    </citation>
    <scope>NUCLEOTIDE SEQUENCE [LARGE SCALE GENOMIC DNA]</scope>
    <source>
        <strain evidence="3">CBS 340.73</strain>
    </source>
</reference>